<keyword evidence="8" id="KW-0963">Cytoplasm</keyword>
<keyword evidence="4 8" id="KW-0566">Pantothenate biosynthesis</keyword>
<feature type="active site" description="Proton donor" evidence="8">
    <location>
        <position position="37"/>
    </location>
</feature>
<dbReference type="GO" id="GO:0015940">
    <property type="term" value="P:pantothenate biosynthetic process"/>
    <property type="evidence" value="ECO:0007669"/>
    <property type="project" value="UniProtKB-UniRule"/>
</dbReference>
<evidence type="ECO:0000256" key="5">
    <source>
        <dbReference type="ARBA" id="ARBA00022741"/>
    </source>
</evidence>
<dbReference type="AlphaFoldDB" id="A0A0A8HCK7"/>
<dbReference type="RefSeq" id="WP_039664551.1">
    <property type="nucleotide sequence ID" value="NZ_CP007772.1"/>
</dbReference>
<dbReference type="KEGG" id="csm:CSUB8521_1573"/>
<comment type="miscellaneous">
    <text evidence="8">The reaction proceeds by a bi uni uni bi ping pong mechanism.</text>
</comment>
<dbReference type="GO" id="GO:0005829">
    <property type="term" value="C:cytosol"/>
    <property type="evidence" value="ECO:0007669"/>
    <property type="project" value="TreeGrafter"/>
</dbReference>
<feature type="binding site" evidence="8">
    <location>
        <position position="152"/>
    </location>
    <ligand>
        <name>(R)-pantoate</name>
        <dbReference type="ChEBI" id="CHEBI:15980"/>
    </ligand>
</feature>
<dbReference type="GO" id="GO:0004592">
    <property type="term" value="F:pantoate-beta-alanine ligase activity"/>
    <property type="evidence" value="ECO:0007669"/>
    <property type="project" value="UniProtKB-UniRule"/>
</dbReference>
<dbReference type="CDD" id="cd00560">
    <property type="entry name" value="PanC"/>
    <property type="match status" value="1"/>
</dbReference>
<comment type="pathway">
    <text evidence="1 8">Cofactor biosynthesis; (R)-pantothenate biosynthesis; (R)-pantothenate from (R)-pantoate and beta-alanine: step 1/1.</text>
</comment>
<dbReference type="Gene3D" id="3.40.50.620">
    <property type="entry name" value="HUPs"/>
    <property type="match status" value="1"/>
</dbReference>
<evidence type="ECO:0000256" key="1">
    <source>
        <dbReference type="ARBA" id="ARBA00004990"/>
    </source>
</evidence>
<dbReference type="FunFam" id="3.40.50.620:FF:000013">
    <property type="entry name" value="Pantothenate synthetase"/>
    <property type="match status" value="1"/>
</dbReference>
<evidence type="ECO:0000256" key="8">
    <source>
        <dbReference type="HAMAP-Rule" id="MF_00158"/>
    </source>
</evidence>
<accession>A0A0A8HCK7</accession>
<protein>
    <recommendedName>
        <fullName evidence="8">Pantothenate synthetase</fullName>
        <shortName evidence="8">PS</shortName>
        <ecNumber evidence="8">6.3.2.1</ecNumber>
    </recommendedName>
    <alternativeName>
        <fullName evidence="8">Pantoate--beta-alanine ligase</fullName>
    </alternativeName>
    <alternativeName>
        <fullName evidence="8">Pantoate-activating enzyme</fullName>
    </alternativeName>
</protein>
<evidence type="ECO:0000313" key="10">
    <source>
        <dbReference type="Proteomes" id="UP000031135"/>
    </source>
</evidence>
<dbReference type="OrthoDB" id="9773087at2"/>
<evidence type="ECO:0000256" key="2">
    <source>
        <dbReference type="ARBA" id="ARBA00009256"/>
    </source>
</evidence>
<dbReference type="InterPro" id="IPR004821">
    <property type="entry name" value="Cyt_trans-like"/>
</dbReference>
<gene>
    <name evidence="8 9" type="primary">panC</name>
    <name evidence="9" type="ORF">CSUB8521_1573</name>
</gene>
<evidence type="ECO:0000313" key="9">
    <source>
        <dbReference type="EMBL" id="AJC91390.1"/>
    </source>
</evidence>
<comment type="similarity">
    <text evidence="2 8">Belongs to the pantothenate synthetase family.</text>
</comment>
<comment type="subunit">
    <text evidence="8">Homodimer.</text>
</comment>
<dbReference type="Pfam" id="PF02569">
    <property type="entry name" value="Pantoate_ligase"/>
    <property type="match status" value="1"/>
</dbReference>
<dbReference type="GO" id="GO:0005524">
    <property type="term" value="F:ATP binding"/>
    <property type="evidence" value="ECO:0007669"/>
    <property type="project" value="UniProtKB-KW"/>
</dbReference>
<dbReference type="UniPathway" id="UPA00028">
    <property type="reaction ID" value="UER00005"/>
</dbReference>
<sequence length="282" mass="32149">MEIVDTIKTAREIVKNWKSHNQSIAYVPTMGFLHDGHLSLIKNAQSHDKIIVSIFVNPMQFGPKEDYSQYPRDLERDIQLCKENNVDMVFIPDTSQMYSHYFSTYVDMNSLSNTLCGIKRPGHFRGVCTVLAKFFNILTPDVVYLGQKDAQQCVVVKHMIEDLNFDIKVQICPIVREDDGLAKSSRNIYLNQDERKASLALSKSIFCAEKMIQEGEKSSFKIIYAMTNILKQEKLIEIDYIELVDFDTMESVNTIGDNVLGAAAIFVGKTRLIDNFLLQGIK</sequence>
<dbReference type="NCBIfam" id="TIGR00018">
    <property type="entry name" value="panC"/>
    <property type="match status" value="1"/>
</dbReference>
<dbReference type="NCBIfam" id="TIGR00125">
    <property type="entry name" value="cyt_tran_rel"/>
    <property type="match status" value="1"/>
</dbReference>
<keyword evidence="6 8" id="KW-0067">ATP-binding</keyword>
<dbReference type="Proteomes" id="UP000031135">
    <property type="component" value="Chromosome"/>
</dbReference>
<comment type="catalytic activity">
    <reaction evidence="7 8">
        <text>(R)-pantoate + beta-alanine + ATP = (R)-pantothenate + AMP + diphosphate + H(+)</text>
        <dbReference type="Rhea" id="RHEA:10912"/>
        <dbReference type="ChEBI" id="CHEBI:15378"/>
        <dbReference type="ChEBI" id="CHEBI:15980"/>
        <dbReference type="ChEBI" id="CHEBI:29032"/>
        <dbReference type="ChEBI" id="CHEBI:30616"/>
        <dbReference type="ChEBI" id="CHEBI:33019"/>
        <dbReference type="ChEBI" id="CHEBI:57966"/>
        <dbReference type="ChEBI" id="CHEBI:456215"/>
        <dbReference type="EC" id="6.3.2.1"/>
    </reaction>
</comment>
<feature type="binding site" evidence="8">
    <location>
        <begin position="183"/>
        <end position="186"/>
    </location>
    <ligand>
        <name>ATP</name>
        <dbReference type="ChEBI" id="CHEBI:30616"/>
    </ligand>
</feature>
<evidence type="ECO:0000256" key="7">
    <source>
        <dbReference type="ARBA" id="ARBA00048258"/>
    </source>
</evidence>
<dbReference type="EMBL" id="CP007772">
    <property type="protein sequence ID" value="AJC91390.1"/>
    <property type="molecule type" value="Genomic_DNA"/>
</dbReference>
<dbReference type="Gene3D" id="3.30.1300.10">
    <property type="entry name" value="Pantoate-beta-alanine ligase, C-terminal domain"/>
    <property type="match status" value="1"/>
</dbReference>
<reference evidence="9 10" key="1">
    <citation type="journal article" date="2014" name="Genome Biol. Evol.">
        <title>Comparative Genomics of the Campylobacter lari Group.</title>
        <authorList>
            <person name="Miller W.G."/>
            <person name="Yee E."/>
            <person name="Chapman M.H."/>
            <person name="Smith T.P."/>
            <person name="Bono J.L."/>
            <person name="Huynh S."/>
            <person name="Parker C.T."/>
            <person name="Vandamme P."/>
            <person name="Luong K."/>
            <person name="Korlach J."/>
        </authorList>
    </citation>
    <scope>NUCLEOTIDE SEQUENCE [LARGE SCALE GENOMIC DNA]</scope>
    <source>
        <strain evidence="9 10">LMG 24374</strain>
    </source>
</reference>
<dbReference type="HOGENOM" id="CLU_047148_0_0_7"/>
<dbReference type="PANTHER" id="PTHR21299">
    <property type="entry name" value="CYTIDYLATE KINASE/PANTOATE-BETA-ALANINE LIGASE"/>
    <property type="match status" value="1"/>
</dbReference>
<dbReference type="EC" id="6.3.2.1" evidence="8"/>
<feature type="binding site" evidence="8">
    <location>
        <position position="175"/>
    </location>
    <ligand>
        <name>ATP</name>
        <dbReference type="ChEBI" id="CHEBI:30616"/>
    </ligand>
</feature>
<dbReference type="InterPro" id="IPR003721">
    <property type="entry name" value="Pantoate_ligase"/>
</dbReference>
<evidence type="ECO:0000256" key="4">
    <source>
        <dbReference type="ARBA" id="ARBA00022655"/>
    </source>
</evidence>
<proteinExistence type="inferred from homology"/>
<dbReference type="InterPro" id="IPR014729">
    <property type="entry name" value="Rossmann-like_a/b/a_fold"/>
</dbReference>
<dbReference type="SUPFAM" id="SSF52374">
    <property type="entry name" value="Nucleotidylyl transferase"/>
    <property type="match status" value="1"/>
</dbReference>
<feature type="binding site" evidence="8">
    <location>
        <position position="60"/>
    </location>
    <ligand>
        <name>beta-alanine</name>
        <dbReference type="ChEBI" id="CHEBI:57966"/>
    </ligand>
</feature>
<feature type="binding site" evidence="8">
    <location>
        <begin position="30"/>
        <end position="37"/>
    </location>
    <ligand>
        <name>ATP</name>
        <dbReference type="ChEBI" id="CHEBI:30616"/>
    </ligand>
</feature>
<comment type="subcellular location">
    <subcellularLocation>
        <location evidence="8">Cytoplasm</location>
    </subcellularLocation>
</comment>
<feature type="binding site" evidence="8">
    <location>
        <position position="60"/>
    </location>
    <ligand>
        <name>(R)-pantoate</name>
        <dbReference type="ChEBI" id="CHEBI:15980"/>
    </ligand>
</feature>
<name>A0A0A8HCK7_9BACT</name>
<organism evidence="9 10">
    <name type="scientific">Campylobacter subantarcticus LMG 24374</name>
    <dbReference type="NCBI Taxonomy" id="1388751"/>
    <lineage>
        <taxon>Bacteria</taxon>
        <taxon>Pseudomonadati</taxon>
        <taxon>Campylobacterota</taxon>
        <taxon>Epsilonproteobacteria</taxon>
        <taxon>Campylobacterales</taxon>
        <taxon>Campylobacteraceae</taxon>
        <taxon>Campylobacter</taxon>
    </lineage>
</organism>
<keyword evidence="5 8" id="KW-0547">Nucleotide-binding</keyword>
<comment type="function">
    <text evidence="8">Catalyzes the condensation of pantoate with beta-alanine in an ATP-dependent reaction via a pantoyl-adenylate intermediate.</text>
</comment>
<evidence type="ECO:0000256" key="3">
    <source>
        <dbReference type="ARBA" id="ARBA00022598"/>
    </source>
</evidence>
<dbReference type="HAMAP" id="MF_00158">
    <property type="entry name" value="PanC"/>
    <property type="match status" value="1"/>
</dbReference>
<dbReference type="PANTHER" id="PTHR21299:SF1">
    <property type="entry name" value="PANTOATE--BETA-ALANINE LIGASE"/>
    <property type="match status" value="1"/>
</dbReference>
<feature type="binding site" evidence="8">
    <location>
        <begin position="146"/>
        <end position="149"/>
    </location>
    <ligand>
        <name>ATP</name>
        <dbReference type="ChEBI" id="CHEBI:30616"/>
    </ligand>
</feature>
<keyword evidence="3 8" id="KW-0436">Ligase</keyword>
<evidence type="ECO:0000256" key="6">
    <source>
        <dbReference type="ARBA" id="ARBA00022840"/>
    </source>
</evidence>
<dbReference type="InterPro" id="IPR042176">
    <property type="entry name" value="Pantoate_ligase_C"/>
</dbReference>